<gene>
    <name evidence="2" type="ORF">OH76DRAFT_1482556</name>
</gene>
<feature type="region of interest" description="Disordered" evidence="1">
    <location>
        <begin position="1685"/>
        <end position="1711"/>
    </location>
</feature>
<feature type="region of interest" description="Disordered" evidence="1">
    <location>
        <begin position="1613"/>
        <end position="1655"/>
    </location>
</feature>
<feature type="region of interest" description="Disordered" evidence="1">
    <location>
        <begin position="418"/>
        <end position="635"/>
    </location>
</feature>
<organism evidence="2 3">
    <name type="scientific">Lentinus brumalis</name>
    <dbReference type="NCBI Taxonomy" id="2498619"/>
    <lineage>
        <taxon>Eukaryota</taxon>
        <taxon>Fungi</taxon>
        <taxon>Dikarya</taxon>
        <taxon>Basidiomycota</taxon>
        <taxon>Agaricomycotina</taxon>
        <taxon>Agaricomycetes</taxon>
        <taxon>Polyporales</taxon>
        <taxon>Polyporaceae</taxon>
        <taxon>Lentinus</taxon>
    </lineage>
</organism>
<evidence type="ECO:0000256" key="1">
    <source>
        <dbReference type="SAM" id="MobiDB-lite"/>
    </source>
</evidence>
<evidence type="ECO:0000313" key="3">
    <source>
        <dbReference type="Proteomes" id="UP000256964"/>
    </source>
</evidence>
<name>A0A371DBZ1_9APHY</name>
<dbReference type="Gene3D" id="3.40.395.10">
    <property type="entry name" value="Adenoviral Proteinase, Chain A"/>
    <property type="match status" value="1"/>
</dbReference>
<protein>
    <recommendedName>
        <fullName evidence="4">Ubiquitin-like protease family profile domain-containing protein</fullName>
    </recommendedName>
</protein>
<dbReference type="SUPFAM" id="SSF54001">
    <property type="entry name" value="Cysteine proteinases"/>
    <property type="match status" value="1"/>
</dbReference>
<dbReference type="InterPro" id="IPR038765">
    <property type="entry name" value="Papain-like_cys_pep_sf"/>
</dbReference>
<feature type="compositionally biased region" description="Polar residues" evidence="1">
    <location>
        <begin position="323"/>
        <end position="336"/>
    </location>
</feature>
<feature type="region of interest" description="Disordered" evidence="1">
    <location>
        <begin position="1885"/>
        <end position="1907"/>
    </location>
</feature>
<accession>A0A371DBZ1</accession>
<dbReference type="STRING" id="139420.A0A371DBZ1"/>
<feature type="compositionally biased region" description="Low complexity" evidence="1">
    <location>
        <begin position="1685"/>
        <end position="1707"/>
    </location>
</feature>
<dbReference type="Proteomes" id="UP000256964">
    <property type="component" value="Unassembled WGS sequence"/>
</dbReference>
<evidence type="ECO:0000313" key="2">
    <source>
        <dbReference type="EMBL" id="RDX50061.1"/>
    </source>
</evidence>
<feature type="region of interest" description="Disordered" evidence="1">
    <location>
        <begin position="36"/>
        <end position="56"/>
    </location>
</feature>
<dbReference type="EMBL" id="KZ857401">
    <property type="protein sequence ID" value="RDX50061.1"/>
    <property type="molecule type" value="Genomic_DNA"/>
</dbReference>
<keyword evidence="3" id="KW-1185">Reference proteome</keyword>
<evidence type="ECO:0008006" key="4">
    <source>
        <dbReference type="Google" id="ProtNLM"/>
    </source>
</evidence>
<feature type="compositionally biased region" description="Acidic residues" evidence="1">
    <location>
        <begin position="590"/>
        <end position="605"/>
    </location>
</feature>
<feature type="compositionally biased region" description="Basic residues" evidence="1">
    <location>
        <begin position="610"/>
        <end position="621"/>
    </location>
</feature>
<feature type="compositionally biased region" description="Polar residues" evidence="1">
    <location>
        <begin position="481"/>
        <end position="490"/>
    </location>
</feature>
<feature type="compositionally biased region" description="Basic and acidic residues" evidence="1">
    <location>
        <begin position="520"/>
        <end position="531"/>
    </location>
</feature>
<feature type="region of interest" description="Disordered" evidence="1">
    <location>
        <begin position="1459"/>
        <end position="1498"/>
    </location>
</feature>
<feature type="compositionally biased region" description="Acidic residues" evidence="1">
    <location>
        <begin position="1896"/>
        <end position="1907"/>
    </location>
</feature>
<sequence>MAIPREYDTVYEPEESVSAFLARQFRRQDHALTHLHPSRYFSNDPPTTLPDNDDNASVPSAALLSTLQSWCGQALLNGAQSVLHPCNHRRYPLWVVTYWLKIQSVLDLQKCWRDGREWLSQRPSNPAVATVFEVALRHLDTVGCDAPTHALGGRGSTRTSDVLRLLSNRWLNDEVVLLMTTHIQQRVAAKPTLSDRVVVEGRAFVVEVGRAQEAKAYERPSPPLLARLERKLGRAPKCRLYFPVFLEGESHWLAVRVDFMRHEIAYGDQDDPYSCGICAINAITHDIFDDDLWTAEQKVLHRVRWFNLICEEDAREKAARSAQEPQQITPDQNRSCDAQEDVPDPRMSIGSILALCDAPSSLASNSARDHQSETSPSLAGQDDDLHESVRVSELAQASKQGKSDSPTPAGEIVVAEAHAPTSPERLSSPPGAPLSMLSEAESSPCPCDEGTQTIVSGDVPVPERIPEEDRGRGIAVPERLSSASSGQLKLTSFFGPGSTLKQGGQDVHKTPASVTTAVPEKVEVPRAESVSKGKGKRKRGCSSSPPASDAPKRKKPAESLRKKTAQSTQERAEDSNQKGTKKRKRSQDKETEDTDDSNDSNDSDEERAGKTRKRKVAKKGGSRSANREREMNEAVRNGTFVPDPEAVAKFKTRILEMDPDAEFPLPDWGVVVRHVRCGQPRRMSCPYNTKKYRTHLQSCKGHGPVKAKLDPAGTPLWPAAKAGETSFALVPAVSGGAVSTSLAPSPPQPERRGCPGLTAERFPRIADYLEQTPAGGGGGRALPEIAKEMFGVLFSELSEKRKDEVILVNRGEWRWTTCHKMRRVIATRCLKFVEVKALAEPYPCKECLALLKFHRFQVLLNEDIPDDEARRHTPTRYYDDKLLKIYATILGLKDILENPDQRKSPFLRFAIGAINGTFGKENIFVGMVQALMQERDRLDRGVGRQNFRYTPAYDEFMHILYFHSPKAYRFLSEHLPTRTQRSIQYNAALMPRFPIGVSERTFTLVEAQLEKINYTGPISLSVDDTKLQPGLDPVFDKQRDGVYVLGGVGEPLRVANPEELAETLKKDNIQKAEKIRVYIVTIPLPNTPSIILAALGISNKADATFLWDYHERVLAGLCALGIDVIASASDGATVERAVQQRIETTATGHLRFAIKHPETGSPMSFDVPCFGPSKQPIVSVQDARHALKTFRNNAFTGNRGVILGNEPVLYLHARRMGYADDGPIYRRDVEKLDRQDDNAATRLFSADALQWLIDNNLEDALGSVIYYFVFGELVGAWDSRRELDLYERTKMALRAGFFMDLWENHLERAGYSKSRHYISYQAVSIARTLVRSFVQLVFIYREHLGGRYPLVPWMISTQPNEHCFGITRLMIENFKMLDFYYAIPKLMLQTRQSIFNKYHGNAKARASGYHHTHLDSRGANLAVLAQFPSDDALSSIARVAFEEAVSLFGLVGVSPEDLATPPSSNLDNVRVPEDDEEDLEDANSDWDDEYPEDEDSDAAAAEKLTEALEFLERTDRMDAHTEQAVVEIAYAAVSLSVDSRIRLHREHLEDSEDDPSEHLNAHAASTILSMLRESSHETPEVLAVRQSGTAPTALQDSYSVDLSELVRLRREHQSLQADHGVRNAATKTEGDCKNPSDSDAAGSAKSRPVSNAQRHRELLRKLDDILKRDRNQELRAGVKRLTRWTEGSTATSESTGNAANAEQAAKARASKAQKRRITVYKKYLPEEHYSILREARISSVSPLNGPDVMVDGPQTPVFAFVLVKGKVCLGRVLSIYSKGGGKHGKHAWVSTVKSVSSISYAPMQIYEYSRIRREFTAAPPAAIAQGRQKTYALISPITFLCKAARTPKAIGMKHEKYELSVEDMQDYVLLQNACTEIQKVVKELGKKRRRKGGASADDEDLSDDEDE</sequence>
<feature type="region of interest" description="Disordered" evidence="1">
    <location>
        <begin position="317"/>
        <end position="343"/>
    </location>
</feature>
<reference evidence="2 3" key="1">
    <citation type="journal article" date="2018" name="Biotechnol. Biofuels">
        <title>Integrative visual omics of the white-rot fungus Polyporus brumalis exposes the biotechnological potential of its oxidative enzymes for delignifying raw plant biomass.</title>
        <authorList>
            <person name="Miyauchi S."/>
            <person name="Rancon A."/>
            <person name="Drula E."/>
            <person name="Hage H."/>
            <person name="Chaduli D."/>
            <person name="Favel A."/>
            <person name="Grisel S."/>
            <person name="Henrissat B."/>
            <person name="Herpoel-Gimbert I."/>
            <person name="Ruiz-Duenas F.J."/>
            <person name="Chevret D."/>
            <person name="Hainaut M."/>
            <person name="Lin J."/>
            <person name="Wang M."/>
            <person name="Pangilinan J."/>
            <person name="Lipzen A."/>
            <person name="Lesage-Meessen L."/>
            <person name="Navarro D."/>
            <person name="Riley R."/>
            <person name="Grigoriev I.V."/>
            <person name="Zhou S."/>
            <person name="Raouche S."/>
            <person name="Rosso M.N."/>
        </authorList>
    </citation>
    <scope>NUCLEOTIDE SEQUENCE [LARGE SCALE GENOMIC DNA]</scope>
    <source>
        <strain evidence="2 3">BRFM 1820</strain>
    </source>
</reference>
<proteinExistence type="predicted"/>
<feature type="compositionally biased region" description="Acidic residues" evidence="1">
    <location>
        <begin position="1473"/>
        <end position="1497"/>
    </location>
</feature>
<feature type="region of interest" description="Disordered" evidence="1">
    <location>
        <begin position="362"/>
        <end position="384"/>
    </location>
</feature>
<dbReference type="OrthoDB" id="3268677at2759"/>